<dbReference type="Proteomes" id="UP000248054">
    <property type="component" value="Unassembled WGS sequence"/>
</dbReference>
<reference evidence="1 2" key="1">
    <citation type="submission" date="2018-06" db="EMBL/GenBank/DDBJ databases">
        <title>Genomic Encyclopedia of Type Strains, Phase III (KMG-III): the genomes of soil and plant-associated and newly described type strains.</title>
        <authorList>
            <person name="Whitman W."/>
        </authorList>
    </citation>
    <scope>NUCLEOTIDE SEQUENCE [LARGE SCALE GENOMIC DNA]</scope>
    <source>
        <strain evidence="1 2">CECT 7945</strain>
    </source>
</reference>
<proteinExistence type="predicted"/>
<sequence>MESLISQQFKNLFLTGALLLTVLFGFSQDSGLSITVTIDNVNNDNGKVIMGLHTKDTFMKSAGIMNSTSEIKDGKVSITFDNVKPGNYAIMALHDENENGRMDFIDNGMPKESYGMSNNPMSFGPPVYEDAEFTVSDENLELHIRF</sequence>
<dbReference type="RefSeq" id="WP_110475393.1">
    <property type="nucleotide sequence ID" value="NZ_BMWQ01000002.1"/>
</dbReference>
<gene>
    <name evidence="1" type="ORF">DFQ11_102619</name>
</gene>
<protein>
    <submittedName>
        <fullName evidence="1">Uncharacterized protein (DUF2141 family)</fullName>
    </submittedName>
</protein>
<evidence type="ECO:0000313" key="2">
    <source>
        <dbReference type="Proteomes" id="UP000248054"/>
    </source>
</evidence>
<dbReference type="OrthoDB" id="9788332at2"/>
<dbReference type="Pfam" id="PF09912">
    <property type="entry name" value="DUF2141"/>
    <property type="match status" value="1"/>
</dbReference>
<organism evidence="1 2">
    <name type="scientific">Winogradskyella epiphytica</name>
    <dbReference type="NCBI Taxonomy" id="262005"/>
    <lineage>
        <taxon>Bacteria</taxon>
        <taxon>Pseudomonadati</taxon>
        <taxon>Bacteroidota</taxon>
        <taxon>Flavobacteriia</taxon>
        <taxon>Flavobacteriales</taxon>
        <taxon>Flavobacteriaceae</taxon>
        <taxon>Winogradskyella</taxon>
    </lineage>
</organism>
<keyword evidence="2" id="KW-1185">Reference proteome</keyword>
<dbReference type="EMBL" id="QJTD01000002">
    <property type="protein sequence ID" value="PYE82039.1"/>
    <property type="molecule type" value="Genomic_DNA"/>
</dbReference>
<dbReference type="InterPro" id="IPR018673">
    <property type="entry name" value="DUF2141"/>
</dbReference>
<evidence type="ECO:0000313" key="1">
    <source>
        <dbReference type="EMBL" id="PYE82039.1"/>
    </source>
</evidence>
<name>A0A2V4X8T7_9FLAO</name>
<accession>A0A2V4X8T7</accession>
<comment type="caution">
    <text evidence="1">The sequence shown here is derived from an EMBL/GenBank/DDBJ whole genome shotgun (WGS) entry which is preliminary data.</text>
</comment>
<dbReference type="AlphaFoldDB" id="A0A2V4X8T7"/>